<dbReference type="Proteomes" id="UP001177021">
    <property type="component" value="Unassembled WGS sequence"/>
</dbReference>
<proteinExistence type="predicted"/>
<keyword evidence="2" id="KW-1185">Reference proteome</keyword>
<gene>
    <name evidence="1" type="ORF">MILVUS5_LOCUS34609</name>
</gene>
<sequence>MDIPPPSCITYDLITEILLLLSVKTMMRLKSVSKSWNTLISDPTFIEQHLKKSLQNPQLILISDPSSGVVSFPMHRLLQNPSSTDSCLFPGSMNNCQVIGFSDPSSGVVSFPMHRLLQNPSSTDSCLFRGSMNNCQVIGSYNGLLCLLFKENGWEYQEYQFVLWNPATGTISLKVGTLKDSSAGSPFKFTFGCDISTGTYKVVALAKKCKELEVRVFSFGGSDWKNIQSFPIKDHEINDGVHLNGTINWLALSKYMQQLNQYGWIWNQIIVNANQSVIFSLNLSTETYTQILLPSGLDEVSMPFQPTLRVLMDCLCFLHDWKATQCVIWLMKEFGVQESWTQLFRIDYCKINHHYSYLLGFSICPLLPLYLSKDEDTLIFAEYLNYPAIIYNKRDMRVKRIRISHKMYWFTAMNYVESLVSTV</sequence>
<evidence type="ECO:0000313" key="1">
    <source>
        <dbReference type="EMBL" id="CAJ2670596.1"/>
    </source>
</evidence>
<organism evidence="1 2">
    <name type="scientific">Trifolium pratense</name>
    <name type="common">Red clover</name>
    <dbReference type="NCBI Taxonomy" id="57577"/>
    <lineage>
        <taxon>Eukaryota</taxon>
        <taxon>Viridiplantae</taxon>
        <taxon>Streptophyta</taxon>
        <taxon>Embryophyta</taxon>
        <taxon>Tracheophyta</taxon>
        <taxon>Spermatophyta</taxon>
        <taxon>Magnoliopsida</taxon>
        <taxon>eudicotyledons</taxon>
        <taxon>Gunneridae</taxon>
        <taxon>Pentapetalae</taxon>
        <taxon>rosids</taxon>
        <taxon>fabids</taxon>
        <taxon>Fabales</taxon>
        <taxon>Fabaceae</taxon>
        <taxon>Papilionoideae</taxon>
        <taxon>50 kb inversion clade</taxon>
        <taxon>NPAAA clade</taxon>
        <taxon>Hologalegina</taxon>
        <taxon>IRL clade</taxon>
        <taxon>Trifolieae</taxon>
        <taxon>Trifolium</taxon>
    </lineage>
</organism>
<dbReference type="EMBL" id="CASHSV030000615">
    <property type="protein sequence ID" value="CAJ2670596.1"/>
    <property type="molecule type" value="Genomic_DNA"/>
</dbReference>
<protein>
    <submittedName>
        <fullName evidence="1">Uncharacterized protein</fullName>
    </submittedName>
</protein>
<name>A0ACB0LMB4_TRIPR</name>
<comment type="caution">
    <text evidence="1">The sequence shown here is derived from an EMBL/GenBank/DDBJ whole genome shotgun (WGS) entry which is preliminary data.</text>
</comment>
<reference evidence="1" key="1">
    <citation type="submission" date="2023-10" db="EMBL/GenBank/DDBJ databases">
        <authorList>
            <person name="Rodriguez Cubillos JULIANA M."/>
            <person name="De Vega J."/>
        </authorList>
    </citation>
    <scope>NUCLEOTIDE SEQUENCE</scope>
</reference>
<evidence type="ECO:0000313" key="2">
    <source>
        <dbReference type="Proteomes" id="UP001177021"/>
    </source>
</evidence>
<accession>A0ACB0LMB4</accession>